<dbReference type="AlphaFoldDB" id="A0AAW0T0I6"/>
<sequence length="83" mass="9326">MTERKAQRTESSLEHFTGKAFTPAPLCSQTCSVTICPFTTTSLVPSDAIYWACRRCGVRKEAECVDKWHVSPRLSLLLQQHSP</sequence>
<organism evidence="1 2">
    <name type="scientific">Scylla paramamosain</name>
    <name type="common">Mud crab</name>
    <dbReference type="NCBI Taxonomy" id="85552"/>
    <lineage>
        <taxon>Eukaryota</taxon>
        <taxon>Metazoa</taxon>
        <taxon>Ecdysozoa</taxon>
        <taxon>Arthropoda</taxon>
        <taxon>Crustacea</taxon>
        <taxon>Multicrustacea</taxon>
        <taxon>Malacostraca</taxon>
        <taxon>Eumalacostraca</taxon>
        <taxon>Eucarida</taxon>
        <taxon>Decapoda</taxon>
        <taxon>Pleocyemata</taxon>
        <taxon>Brachyura</taxon>
        <taxon>Eubrachyura</taxon>
        <taxon>Portunoidea</taxon>
        <taxon>Portunidae</taxon>
        <taxon>Portuninae</taxon>
        <taxon>Scylla</taxon>
    </lineage>
</organism>
<gene>
    <name evidence="1" type="ORF">O3P69_016824</name>
</gene>
<accession>A0AAW0T0I6</accession>
<protein>
    <submittedName>
        <fullName evidence="1">Uncharacterized protein</fullName>
    </submittedName>
</protein>
<dbReference type="EMBL" id="JARAKH010000042">
    <property type="protein sequence ID" value="KAK8380490.1"/>
    <property type="molecule type" value="Genomic_DNA"/>
</dbReference>
<evidence type="ECO:0000313" key="2">
    <source>
        <dbReference type="Proteomes" id="UP001487740"/>
    </source>
</evidence>
<comment type="caution">
    <text evidence="1">The sequence shown here is derived from an EMBL/GenBank/DDBJ whole genome shotgun (WGS) entry which is preliminary data.</text>
</comment>
<evidence type="ECO:0000313" key="1">
    <source>
        <dbReference type="EMBL" id="KAK8380490.1"/>
    </source>
</evidence>
<reference evidence="1 2" key="1">
    <citation type="submission" date="2023-03" db="EMBL/GenBank/DDBJ databases">
        <title>High-quality genome of Scylla paramamosain provides insights in environmental adaptation.</title>
        <authorList>
            <person name="Zhang L."/>
        </authorList>
    </citation>
    <scope>NUCLEOTIDE SEQUENCE [LARGE SCALE GENOMIC DNA]</scope>
    <source>
        <strain evidence="1">LZ_2023a</strain>
        <tissue evidence="1">Muscle</tissue>
    </source>
</reference>
<name>A0AAW0T0I6_SCYPA</name>
<keyword evidence="2" id="KW-1185">Reference proteome</keyword>
<proteinExistence type="predicted"/>
<dbReference type="Proteomes" id="UP001487740">
    <property type="component" value="Unassembled WGS sequence"/>
</dbReference>